<proteinExistence type="predicted"/>
<dbReference type="AlphaFoldDB" id="A0A9D3VGH7"/>
<dbReference type="Proteomes" id="UP000828251">
    <property type="component" value="Unassembled WGS sequence"/>
</dbReference>
<protein>
    <recommendedName>
        <fullName evidence="3">RNase H type-1 domain-containing protein</fullName>
    </recommendedName>
</protein>
<evidence type="ECO:0008006" key="3">
    <source>
        <dbReference type="Google" id="ProtNLM"/>
    </source>
</evidence>
<comment type="caution">
    <text evidence="1">The sequence shown here is derived from an EMBL/GenBank/DDBJ whole genome shotgun (WGS) entry which is preliminary data.</text>
</comment>
<sequence>MHLQERELQLRLEIEEILYLEELLWFQKSRSNWLSHGNRNTGYFHGCTLARRRRNKIKGLKVENDEWCFDDVASKYNVVHYFKGLFAIEYSVNGSLPRQACAIYEGLSIAWGKRFRQVELECDNTLLVETFIATRANSSKFINYLLKHLENKNSPYS</sequence>
<organism evidence="1 2">
    <name type="scientific">Gossypium stocksii</name>
    <dbReference type="NCBI Taxonomy" id="47602"/>
    <lineage>
        <taxon>Eukaryota</taxon>
        <taxon>Viridiplantae</taxon>
        <taxon>Streptophyta</taxon>
        <taxon>Embryophyta</taxon>
        <taxon>Tracheophyta</taxon>
        <taxon>Spermatophyta</taxon>
        <taxon>Magnoliopsida</taxon>
        <taxon>eudicotyledons</taxon>
        <taxon>Gunneridae</taxon>
        <taxon>Pentapetalae</taxon>
        <taxon>rosids</taxon>
        <taxon>malvids</taxon>
        <taxon>Malvales</taxon>
        <taxon>Malvaceae</taxon>
        <taxon>Malvoideae</taxon>
        <taxon>Gossypium</taxon>
    </lineage>
</organism>
<accession>A0A9D3VGH7</accession>
<dbReference type="EMBL" id="JAIQCV010000007">
    <property type="protein sequence ID" value="KAH1082082.1"/>
    <property type="molecule type" value="Genomic_DNA"/>
</dbReference>
<evidence type="ECO:0000313" key="1">
    <source>
        <dbReference type="EMBL" id="KAH1082082.1"/>
    </source>
</evidence>
<gene>
    <name evidence="1" type="ORF">J1N35_021843</name>
</gene>
<dbReference type="OrthoDB" id="1113909at2759"/>
<reference evidence="1 2" key="1">
    <citation type="journal article" date="2021" name="Plant Biotechnol. J.">
        <title>Multi-omics assisted identification of the key and species-specific regulatory components of drought-tolerant mechanisms in Gossypium stocksii.</title>
        <authorList>
            <person name="Yu D."/>
            <person name="Ke L."/>
            <person name="Zhang D."/>
            <person name="Wu Y."/>
            <person name="Sun Y."/>
            <person name="Mei J."/>
            <person name="Sun J."/>
            <person name="Sun Y."/>
        </authorList>
    </citation>
    <scope>NUCLEOTIDE SEQUENCE [LARGE SCALE GENOMIC DNA]</scope>
    <source>
        <strain evidence="2">cv. E1</strain>
        <tissue evidence="1">Leaf</tissue>
    </source>
</reference>
<name>A0A9D3VGH7_9ROSI</name>
<evidence type="ECO:0000313" key="2">
    <source>
        <dbReference type="Proteomes" id="UP000828251"/>
    </source>
</evidence>
<keyword evidence="2" id="KW-1185">Reference proteome</keyword>